<gene>
    <name evidence="3" type="ORF">BKA67DRAFT_529809</name>
</gene>
<evidence type="ECO:0000256" key="1">
    <source>
        <dbReference type="SAM" id="MobiDB-lite"/>
    </source>
</evidence>
<keyword evidence="2" id="KW-1133">Transmembrane helix</keyword>
<evidence type="ECO:0000256" key="2">
    <source>
        <dbReference type="SAM" id="Phobius"/>
    </source>
</evidence>
<keyword evidence="2" id="KW-0812">Transmembrane</keyword>
<accession>A0A9P8UXC1</accession>
<name>A0A9P8UXC1_9PEZI</name>
<feature type="transmembrane region" description="Helical" evidence="2">
    <location>
        <begin position="34"/>
        <end position="55"/>
    </location>
</feature>
<comment type="caution">
    <text evidence="3">The sequence shown here is derived from an EMBL/GenBank/DDBJ whole genome shotgun (WGS) entry which is preliminary data.</text>
</comment>
<feature type="transmembrane region" description="Helical" evidence="2">
    <location>
        <begin position="166"/>
        <end position="187"/>
    </location>
</feature>
<evidence type="ECO:0000313" key="3">
    <source>
        <dbReference type="EMBL" id="KAH6659669.1"/>
    </source>
</evidence>
<proteinExistence type="predicted"/>
<dbReference type="EMBL" id="JAGPXC010000001">
    <property type="protein sequence ID" value="KAH6659669.1"/>
    <property type="molecule type" value="Genomic_DNA"/>
</dbReference>
<evidence type="ECO:0000313" key="4">
    <source>
        <dbReference type="Proteomes" id="UP000758603"/>
    </source>
</evidence>
<organism evidence="3 4">
    <name type="scientific">Truncatella angustata</name>
    <dbReference type="NCBI Taxonomy" id="152316"/>
    <lineage>
        <taxon>Eukaryota</taxon>
        <taxon>Fungi</taxon>
        <taxon>Dikarya</taxon>
        <taxon>Ascomycota</taxon>
        <taxon>Pezizomycotina</taxon>
        <taxon>Sordariomycetes</taxon>
        <taxon>Xylariomycetidae</taxon>
        <taxon>Amphisphaeriales</taxon>
        <taxon>Sporocadaceae</taxon>
        <taxon>Truncatella</taxon>
    </lineage>
</organism>
<protein>
    <submittedName>
        <fullName evidence="3">Uncharacterized protein</fullName>
    </submittedName>
</protein>
<sequence>MHHKHSSTMFNKSQKPKSSKNPDPHNGSKGPMAWNVPIFFGIMFALSIAEMIFTIDSFQYLQKKHKWWSGTERARLAFLIFSAARTILLSAVYVGFHCAVKHLHNMLHTIFLVISTILWIVSGILIHQMWGYVECENEGIANSFEEFKSQVSGGLSECHEIKIIEIIAWAIAGVSVLATIPVVITALKKRKANKTRGHNEKTAAHSTNV</sequence>
<feature type="transmembrane region" description="Helical" evidence="2">
    <location>
        <begin position="75"/>
        <end position="96"/>
    </location>
</feature>
<dbReference type="OrthoDB" id="2874598at2759"/>
<keyword evidence="2" id="KW-0472">Membrane</keyword>
<feature type="region of interest" description="Disordered" evidence="1">
    <location>
        <begin position="1"/>
        <end position="28"/>
    </location>
</feature>
<dbReference type="GeneID" id="70128028"/>
<dbReference type="Proteomes" id="UP000758603">
    <property type="component" value="Unassembled WGS sequence"/>
</dbReference>
<feature type="transmembrane region" description="Helical" evidence="2">
    <location>
        <begin position="108"/>
        <end position="130"/>
    </location>
</feature>
<keyword evidence="4" id="KW-1185">Reference proteome</keyword>
<dbReference type="RefSeq" id="XP_045963800.1">
    <property type="nucleotide sequence ID" value="XM_046099136.1"/>
</dbReference>
<reference evidence="3" key="1">
    <citation type="journal article" date="2021" name="Nat. Commun.">
        <title>Genetic determinants of endophytism in the Arabidopsis root mycobiome.</title>
        <authorList>
            <person name="Mesny F."/>
            <person name="Miyauchi S."/>
            <person name="Thiergart T."/>
            <person name="Pickel B."/>
            <person name="Atanasova L."/>
            <person name="Karlsson M."/>
            <person name="Huettel B."/>
            <person name="Barry K.W."/>
            <person name="Haridas S."/>
            <person name="Chen C."/>
            <person name="Bauer D."/>
            <person name="Andreopoulos W."/>
            <person name="Pangilinan J."/>
            <person name="LaButti K."/>
            <person name="Riley R."/>
            <person name="Lipzen A."/>
            <person name="Clum A."/>
            <person name="Drula E."/>
            <person name="Henrissat B."/>
            <person name="Kohler A."/>
            <person name="Grigoriev I.V."/>
            <person name="Martin F.M."/>
            <person name="Hacquard S."/>
        </authorList>
    </citation>
    <scope>NUCLEOTIDE SEQUENCE</scope>
    <source>
        <strain evidence="3">MPI-SDFR-AT-0073</strain>
    </source>
</reference>
<dbReference type="AlphaFoldDB" id="A0A9P8UXC1"/>